<organism evidence="1 2">
    <name type="scientific">Candidatus Aphodousia faecigallinarum</name>
    <dbReference type="NCBI Taxonomy" id="2840677"/>
    <lineage>
        <taxon>Bacteria</taxon>
        <taxon>Pseudomonadati</taxon>
        <taxon>Pseudomonadota</taxon>
        <taxon>Betaproteobacteria</taxon>
        <taxon>Burkholderiales</taxon>
        <taxon>Sutterellaceae</taxon>
        <taxon>Sutterellaceae incertae sedis</taxon>
        <taxon>Candidatus Aphodousia</taxon>
    </lineage>
</organism>
<evidence type="ECO:0000313" key="2">
    <source>
        <dbReference type="Proteomes" id="UP000824083"/>
    </source>
</evidence>
<evidence type="ECO:0000313" key="1">
    <source>
        <dbReference type="EMBL" id="HIU37188.1"/>
    </source>
</evidence>
<reference evidence="1" key="2">
    <citation type="journal article" date="2021" name="PeerJ">
        <title>Extensive microbial diversity within the chicken gut microbiome revealed by metagenomics and culture.</title>
        <authorList>
            <person name="Gilroy R."/>
            <person name="Ravi A."/>
            <person name="Getino M."/>
            <person name="Pursley I."/>
            <person name="Horton D.L."/>
            <person name="Alikhan N.F."/>
            <person name="Baker D."/>
            <person name="Gharbi K."/>
            <person name="Hall N."/>
            <person name="Watson M."/>
            <person name="Adriaenssens E.M."/>
            <person name="Foster-Nyarko E."/>
            <person name="Jarju S."/>
            <person name="Secka A."/>
            <person name="Antonio M."/>
            <person name="Oren A."/>
            <person name="Chaudhuri R.R."/>
            <person name="La Ragione R."/>
            <person name="Hildebrand F."/>
            <person name="Pallen M.J."/>
        </authorList>
    </citation>
    <scope>NUCLEOTIDE SEQUENCE</scope>
    <source>
        <strain evidence="1">7463</strain>
    </source>
</reference>
<comment type="caution">
    <text evidence="1">The sequence shown here is derived from an EMBL/GenBank/DDBJ whole genome shotgun (WGS) entry which is preliminary data.</text>
</comment>
<dbReference type="Proteomes" id="UP000824083">
    <property type="component" value="Unassembled WGS sequence"/>
</dbReference>
<accession>A0A9D1IHK3</accession>
<gene>
    <name evidence="1" type="ORF">IAC56_02815</name>
</gene>
<name>A0A9D1IHK3_9BURK</name>
<dbReference type="EMBL" id="DVMY01000051">
    <property type="protein sequence ID" value="HIU37188.1"/>
    <property type="molecule type" value="Genomic_DNA"/>
</dbReference>
<protein>
    <submittedName>
        <fullName evidence="1">Uncharacterized protein</fullName>
    </submittedName>
</protein>
<proteinExistence type="predicted"/>
<reference evidence="1" key="1">
    <citation type="submission" date="2020-10" db="EMBL/GenBank/DDBJ databases">
        <authorList>
            <person name="Gilroy R."/>
        </authorList>
    </citation>
    <scope>NUCLEOTIDE SEQUENCE</scope>
    <source>
        <strain evidence="1">7463</strain>
    </source>
</reference>
<sequence>MPLKFKNEEAQVIIQACEGHLFDGIKPNCLTKLAKCLTLSGKEFRDLVRYLKNVAMTGIQKSSVGSGLNYRKYLLCAYNAMRALDICNSVKMAAQEN</sequence>
<dbReference type="AlphaFoldDB" id="A0A9D1IHK3"/>